<dbReference type="AlphaFoldDB" id="A0A8J2T596"/>
<accession>A0A8J2T596</accession>
<gene>
    <name evidence="1" type="ORF">BN860_02674g</name>
</gene>
<proteinExistence type="predicted"/>
<dbReference type="EMBL" id="HG316457">
    <property type="protein sequence ID" value="CDF89371.1"/>
    <property type="molecule type" value="Genomic_DNA"/>
</dbReference>
<name>A0A8J2T596_ZYGB2</name>
<sequence>MLEGLEGAILVEKANHLISRGLGEKEDRKRWAREAVTYICNVGCTNTPYWDKLLTASELECVPEISTCKSLVMQKTIAHDYVDAIALLENSDVASANHCRNLERITQVLLLSHNFKELEEIEYQTASIDPSRQGSLEQDEAEALSRVKLLNCASYYLRGKYFDCSSNFFKLLTNEPSILNSLAHETSRKFLTNSEFLMMIVISTLLAVPLDNYEDFVSVKELVPFQSFCPTLYICLDLLINTSFRKFFQQWHGDINKKCIESFFLIQSWENAQSMMRDKIYFFYLRISYKVEVSYLSRILGIEEPLVRDEIENFIKSAHLNFQIQGDLVSYKHTHYLENVAGQLQVNERLISKRLEVQSSRNKNLRDILQNMIISNDIGGRVKNEDVAGNNLRNSGQIRYEDSDNMEVDEINDMSDVDSPSIEIGN</sequence>
<evidence type="ECO:0000313" key="1">
    <source>
        <dbReference type="EMBL" id="CDF89371.1"/>
    </source>
</evidence>
<protein>
    <submittedName>
        <fullName evidence="1">ZYBA0S04-02674g1_1</fullName>
    </submittedName>
</protein>
<dbReference type="Proteomes" id="UP000019375">
    <property type="component" value="Unassembled WGS sequence"/>
</dbReference>
<dbReference type="OrthoDB" id="4033625at2759"/>
<evidence type="ECO:0000313" key="2">
    <source>
        <dbReference type="Proteomes" id="UP000019375"/>
    </source>
</evidence>
<organism evidence="1 2">
    <name type="scientific">Zygosaccharomyces bailii (strain CLIB 213 / ATCC 58445 / CBS 680 / BCRC 21525 / NBRC 1098 / NCYC 1416 / NRRL Y-2227)</name>
    <dbReference type="NCBI Taxonomy" id="1333698"/>
    <lineage>
        <taxon>Eukaryota</taxon>
        <taxon>Fungi</taxon>
        <taxon>Dikarya</taxon>
        <taxon>Ascomycota</taxon>
        <taxon>Saccharomycotina</taxon>
        <taxon>Saccharomycetes</taxon>
        <taxon>Saccharomycetales</taxon>
        <taxon>Saccharomycetaceae</taxon>
        <taxon>Zygosaccharomyces</taxon>
    </lineage>
</organism>
<keyword evidence="2" id="KW-1185">Reference proteome</keyword>
<reference evidence="2" key="1">
    <citation type="journal article" date="2013" name="Genome Announc.">
        <title>Genome sequence of the food spoilage yeast Zygosaccharomyces bailii CLIB 213(T).</title>
        <authorList>
            <person name="Galeote V."/>
            <person name="Bigey F."/>
            <person name="Devillers H."/>
            <person name="Neuveglise C."/>
            <person name="Dequin S."/>
        </authorList>
    </citation>
    <scope>NUCLEOTIDE SEQUENCE [LARGE SCALE GENOMIC DNA]</scope>
    <source>
        <strain evidence="2">CLIB 213 / ATCC 58445 / CBS 680 / CCRC 21525 / NBRC 1098 / NCYC 1416 / NRRL Y-2227</strain>
    </source>
</reference>